<dbReference type="Gene3D" id="3.30.200.20">
    <property type="entry name" value="Phosphorylase Kinase, domain 1"/>
    <property type="match status" value="1"/>
</dbReference>
<accession>A0ABX6AQU2</accession>
<evidence type="ECO:0000256" key="3">
    <source>
        <dbReference type="ARBA" id="ARBA00022679"/>
    </source>
</evidence>
<keyword evidence="5 9" id="KW-0418">Kinase</keyword>
<dbReference type="SMART" id="SM00220">
    <property type="entry name" value="S_TKc"/>
    <property type="match status" value="1"/>
</dbReference>
<keyword evidence="4" id="KW-0547">Nucleotide-binding</keyword>
<dbReference type="EC" id="2.7.11.1" evidence="1"/>
<name>A0ABX6AQU2_9ACTN</name>
<evidence type="ECO:0000259" key="8">
    <source>
        <dbReference type="PROSITE" id="PS50011"/>
    </source>
</evidence>
<dbReference type="PROSITE" id="PS50011">
    <property type="entry name" value="PROTEIN_KINASE_DOM"/>
    <property type="match status" value="1"/>
</dbReference>
<evidence type="ECO:0000256" key="1">
    <source>
        <dbReference type="ARBA" id="ARBA00012513"/>
    </source>
</evidence>
<dbReference type="SUPFAM" id="SSF56112">
    <property type="entry name" value="Protein kinase-like (PK-like)"/>
    <property type="match status" value="1"/>
</dbReference>
<organism evidence="9 10">
    <name type="scientific">Streptomyces prasinus</name>
    <dbReference type="NCBI Taxonomy" id="67345"/>
    <lineage>
        <taxon>Bacteria</taxon>
        <taxon>Bacillati</taxon>
        <taxon>Actinomycetota</taxon>
        <taxon>Actinomycetes</taxon>
        <taxon>Kitasatosporales</taxon>
        <taxon>Streptomycetaceae</taxon>
        <taxon>Streptomyces</taxon>
    </lineage>
</organism>
<keyword evidence="10" id="KW-1185">Reference proteome</keyword>
<feature type="compositionally biased region" description="Basic and acidic residues" evidence="7">
    <location>
        <begin position="359"/>
        <end position="371"/>
    </location>
</feature>
<dbReference type="RefSeq" id="WP_055606779.1">
    <property type="nucleotide sequence ID" value="NZ_CP023697.1"/>
</dbReference>
<feature type="compositionally biased region" description="Low complexity" evidence="7">
    <location>
        <begin position="318"/>
        <end position="339"/>
    </location>
</feature>
<dbReference type="PANTHER" id="PTHR43289">
    <property type="entry name" value="MITOGEN-ACTIVATED PROTEIN KINASE KINASE KINASE 20-RELATED"/>
    <property type="match status" value="1"/>
</dbReference>
<dbReference type="EMBL" id="CP023697">
    <property type="protein sequence ID" value="QEV04823.1"/>
    <property type="molecule type" value="Genomic_DNA"/>
</dbReference>
<reference evidence="9 10" key="1">
    <citation type="submission" date="2017-09" db="EMBL/GenBank/DDBJ databases">
        <authorList>
            <person name="Lee N."/>
            <person name="Cho B.-K."/>
        </authorList>
    </citation>
    <scope>NUCLEOTIDE SEQUENCE [LARGE SCALE GENOMIC DNA]</scope>
    <source>
        <strain evidence="9 10">ATCC 13879</strain>
    </source>
</reference>
<keyword evidence="2 9" id="KW-0723">Serine/threonine-protein kinase</keyword>
<dbReference type="CDD" id="cd14014">
    <property type="entry name" value="STKc_PknB_like"/>
    <property type="match status" value="1"/>
</dbReference>
<dbReference type="InterPro" id="IPR011009">
    <property type="entry name" value="Kinase-like_dom_sf"/>
</dbReference>
<sequence>MGRAHVSTHRPVAGRYRLVEIIHRETNHVCWYADDLGTGRPCLVTQVALPGDTGEAVRHAPSHVLRATGVMERLCPGRIAAVVDSVHEDGFLWTVAAWVDGIPLGELLAAQGPFASVRAARIGLELLDVLDAAHGAGVTHGELGPGQVFVRETGPVVVTGFGLAGTGPALRLTAPSYAAPEQARGEGAGPGADLWALGALLHTMVEGRPPFRDRGRVEATLKAVDRLPLRTPLRAGPLAPVLQGLLCKDATERPTGQAVREALGRVLTEEHPGTAPGAAPGRLPLLRAGGGRPTVLGAGLAVAAVAVAVFVSVTQEPPGTGAGSAAGTPSAPPASAAVPVAPPDAPQPSGTSGGAGDRNGQDGKGDKDDRGQPTPAPSAPAPSGAGDLPPGYGLLHAPEGFSVALPEGFERLDTSRVSDLAYRITFGPEGGTRTLAVTYSERVGTDPVAVWRDDVEPPLERTAGYERIGEIRATTYQGREAADMEWLSADDGARVRTFGRGFLLGGGRGFSLRWTTPAADWAKSANQEALRTFLRTFRPSSGRD</sequence>
<evidence type="ECO:0000313" key="10">
    <source>
        <dbReference type="Proteomes" id="UP000326041"/>
    </source>
</evidence>
<dbReference type="Proteomes" id="UP000326041">
    <property type="component" value="Chromosome"/>
</dbReference>
<protein>
    <recommendedName>
        <fullName evidence="1">non-specific serine/threonine protein kinase</fullName>
        <ecNumber evidence="1">2.7.11.1</ecNumber>
    </recommendedName>
</protein>
<proteinExistence type="predicted"/>
<dbReference type="Gene3D" id="1.10.510.10">
    <property type="entry name" value="Transferase(Phosphotransferase) domain 1"/>
    <property type="match status" value="1"/>
</dbReference>
<gene>
    <name evidence="9" type="ORF">CP972_03060</name>
</gene>
<dbReference type="Pfam" id="PF00069">
    <property type="entry name" value="Pkinase"/>
    <property type="match status" value="1"/>
</dbReference>
<feature type="compositionally biased region" description="Low complexity" evidence="7">
    <location>
        <begin position="381"/>
        <end position="391"/>
    </location>
</feature>
<evidence type="ECO:0000256" key="7">
    <source>
        <dbReference type="SAM" id="MobiDB-lite"/>
    </source>
</evidence>
<feature type="domain" description="Protein kinase" evidence="8">
    <location>
        <begin position="1"/>
        <end position="274"/>
    </location>
</feature>
<keyword evidence="6" id="KW-0067">ATP-binding</keyword>
<evidence type="ECO:0000313" key="9">
    <source>
        <dbReference type="EMBL" id="QEV04823.1"/>
    </source>
</evidence>
<dbReference type="InterPro" id="IPR000719">
    <property type="entry name" value="Prot_kinase_dom"/>
</dbReference>
<dbReference type="GO" id="GO:0004674">
    <property type="term" value="F:protein serine/threonine kinase activity"/>
    <property type="evidence" value="ECO:0007669"/>
    <property type="project" value="UniProtKB-KW"/>
</dbReference>
<dbReference type="PANTHER" id="PTHR43289:SF6">
    <property type="entry name" value="SERINE_THREONINE-PROTEIN KINASE NEKL-3"/>
    <property type="match status" value="1"/>
</dbReference>
<dbReference type="GeneID" id="95533565"/>
<keyword evidence="3" id="KW-0808">Transferase</keyword>
<feature type="region of interest" description="Disordered" evidence="7">
    <location>
        <begin position="318"/>
        <end position="393"/>
    </location>
</feature>
<evidence type="ECO:0000256" key="6">
    <source>
        <dbReference type="ARBA" id="ARBA00022840"/>
    </source>
</evidence>
<evidence type="ECO:0000256" key="4">
    <source>
        <dbReference type="ARBA" id="ARBA00022741"/>
    </source>
</evidence>
<evidence type="ECO:0000256" key="5">
    <source>
        <dbReference type="ARBA" id="ARBA00022777"/>
    </source>
</evidence>
<evidence type="ECO:0000256" key="2">
    <source>
        <dbReference type="ARBA" id="ARBA00022527"/>
    </source>
</evidence>